<protein>
    <submittedName>
        <fullName evidence="1">Peroxiredoxin</fullName>
    </submittedName>
</protein>
<dbReference type="RefSeq" id="WP_147845973.1">
    <property type="nucleotide sequence ID" value="NZ_VDUZ01000005.1"/>
</dbReference>
<accession>A0A5C8PS01</accession>
<reference evidence="1 2" key="1">
    <citation type="submission" date="2019-06" db="EMBL/GenBank/DDBJ databases">
        <title>New taxonomy in bacterial strain CC-CFT640, isolated from vineyard.</title>
        <authorList>
            <person name="Lin S.-Y."/>
            <person name="Tsai C.-F."/>
            <person name="Young C.-C."/>
        </authorList>
    </citation>
    <scope>NUCLEOTIDE SEQUENCE [LARGE SCALE GENOMIC DNA]</scope>
    <source>
        <strain evidence="1 2">CC-CFT640</strain>
    </source>
</reference>
<keyword evidence="2" id="KW-1185">Reference proteome</keyword>
<gene>
    <name evidence="1" type="ORF">FHP25_05815</name>
</gene>
<name>A0A5C8PS01_9HYPH</name>
<dbReference type="SUPFAM" id="SSF75169">
    <property type="entry name" value="DsrEFH-like"/>
    <property type="match status" value="1"/>
</dbReference>
<evidence type="ECO:0000313" key="2">
    <source>
        <dbReference type="Proteomes" id="UP000321638"/>
    </source>
</evidence>
<dbReference type="Proteomes" id="UP000321638">
    <property type="component" value="Unassembled WGS sequence"/>
</dbReference>
<dbReference type="PANTHER" id="PTHR34655">
    <property type="entry name" value="CONSERVED WITHIN P. AEROPHILUM"/>
    <property type="match status" value="1"/>
</dbReference>
<proteinExistence type="predicted"/>
<comment type="caution">
    <text evidence="1">The sequence shown here is derived from an EMBL/GenBank/DDBJ whole genome shotgun (WGS) entry which is preliminary data.</text>
</comment>
<dbReference type="EMBL" id="VDUZ01000005">
    <property type="protein sequence ID" value="TXL79466.1"/>
    <property type="molecule type" value="Genomic_DNA"/>
</dbReference>
<evidence type="ECO:0000313" key="1">
    <source>
        <dbReference type="EMBL" id="TXL79466.1"/>
    </source>
</evidence>
<dbReference type="AlphaFoldDB" id="A0A5C8PS01"/>
<dbReference type="PANTHER" id="PTHR34655:SF2">
    <property type="entry name" value="PEROXIREDOXIN FAMILY PROTEIN"/>
    <property type="match status" value="1"/>
</dbReference>
<dbReference type="InterPro" id="IPR027396">
    <property type="entry name" value="DsrEFH-like"/>
</dbReference>
<dbReference type="OrthoDB" id="7932267at2"/>
<sequence length="125" mass="13347">MPRRLTIILINSDPRNPAELGAPLYQAAVAAAMDYEVEVICTGAAGPLMCRGRAAAIEIKPGSGRTVYDFIREAHGHGARFLACATNLDLHAIAADDLIPECAGLVGSAYMVERAMDDDTRVLTY</sequence>
<organism evidence="1 2">
    <name type="scientific">Vineibacter terrae</name>
    <dbReference type="NCBI Taxonomy" id="2586908"/>
    <lineage>
        <taxon>Bacteria</taxon>
        <taxon>Pseudomonadati</taxon>
        <taxon>Pseudomonadota</taxon>
        <taxon>Alphaproteobacteria</taxon>
        <taxon>Hyphomicrobiales</taxon>
        <taxon>Vineibacter</taxon>
    </lineage>
</organism>
<dbReference type="Gene3D" id="3.40.1260.10">
    <property type="entry name" value="DsrEFH-like"/>
    <property type="match status" value="1"/>
</dbReference>